<protein>
    <submittedName>
        <fullName evidence="2">Haloacid dehalogenase-like hydrolase-domain-containing protein</fullName>
    </submittedName>
</protein>
<dbReference type="GeneID" id="70245703"/>
<dbReference type="Pfam" id="PF00702">
    <property type="entry name" value="Hydrolase"/>
    <property type="match status" value="1"/>
</dbReference>
<keyword evidence="1 2" id="KW-0378">Hydrolase</keyword>
<dbReference type="GO" id="GO:0016787">
    <property type="term" value="F:hydrolase activity"/>
    <property type="evidence" value="ECO:0007669"/>
    <property type="project" value="UniProtKB-KW"/>
</dbReference>
<dbReference type="InterPro" id="IPR023198">
    <property type="entry name" value="PGP-like_dom2"/>
</dbReference>
<evidence type="ECO:0000256" key="1">
    <source>
        <dbReference type="ARBA" id="ARBA00022801"/>
    </source>
</evidence>
<accession>A0AAD4KY39</accession>
<evidence type="ECO:0000313" key="2">
    <source>
        <dbReference type="EMBL" id="KAH8701943.1"/>
    </source>
</evidence>
<organism evidence="2 3">
    <name type="scientific">Talaromyces proteolyticus</name>
    <dbReference type="NCBI Taxonomy" id="1131652"/>
    <lineage>
        <taxon>Eukaryota</taxon>
        <taxon>Fungi</taxon>
        <taxon>Dikarya</taxon>
        <taxon>Ascomycota</taxon>
        <taxon>Pezizomycotina</taxon>
        <taxon>Eurotiomycetes</taxon>
        <taxon>Eurotiomycetidae</taxon>
        <taxon>Eurotiales</taxon>
        <taxon>Trichocomaceae</taxon>
        <taxon>Talaromyces</taxon>
        <taxon>Talaromyces sect. Bacilispori</taxon>
    </lineage>
</organism>
<dbReference type="EMBL" id="JAJTJA010000003">
    <property type="protein sequence ID" value="KAH8701943.1"/>
    <property type="molecule type" value="Genomic_DNA"/>
</dbReference>
<dbReference type="Proteomes" id="UP001201262">
    <property type="component" value="Unassembled WGS sequence"/>
</dbReference>
<sequence>MPQSHLQHSIQSTARYTHYYIVPSTFNMPPKKHVVFDVVGTCVSFDAFYSRINLILGPRLRHHNITAQLFGYTWMEAAELDFTFLSISERYQPYKHVLKALFYRTLWMAGVPDPRSFATDAERDQCIAGYSDLQLRPGAKECFEKLRGDGFTVWCFTTGDVARVRGYFENGGVDVPMENFVSCDSRGVAKPALEAYRSVLERFEEGDEKWFAAAHMWDVSAARMVGFKGAYCSVYEMESCKEIFGEMDVMAESLVEMAENISRMYKDT</sequence>
<dbReference type="Gene3D" id="3.40.50.1000">
    <property type="entry name" value="HAD superfamily/HAD-like"/>
    <property type="match status" value="1"/>
</dbReference>
<dbReference type="RefSeq" id="XP_046075319.1">
    <property type="nucleotide sequence ID" value="XM_046215416.1"/>
</dbReference>
<proteinExistence type="predicted"/>
<dbReference type="SUPFAM" id="SSF56784">
    <property type="entry name" value="HAD-like"/>
    <property type="match status" value="1"/>
</dbReference>
<gene>
    <name evidence="2" type="ORF">BGW36DRAFT_371883</name>
</gene>
<evidence type="ECO:0000313" key="3">
    <source>
        <dbReference type="Proteomes" id="UP001201262"/>
    </source>
</evidence>
<dbReference type="AlphaFoldDB" id="A0AAD4KY39"/>
<dbReference type="InterPro" id="IPR051540">
    <property type="entry name" value="S-2-haloacid_dehalogenase"/>
</dbReference>
<dbReference type="Gene3D" id="1.10.150.240">
    <property type="entry name" value="Putative phosphatase, domain 2"/>
    <property type="match status" value="1"/>
</dbReference>
<dbReference type="PANTHER" id="PTHR43316:SF4">
    <property type="entry name" value="ACID DEHALOGENASE, PUTATIVE (AFU_ORTHOLOGUE AFUA_8G05870)-RELATED"/>
    <property type="match status" value="1"/>
</dbReference>
<reference evidence="2" key="1">
    <citation type="submission" date="2021-12" db="EMBL/GenBank/DDBJ databases">
        <title>Convergent genome expansion in fungi linked to evolution of root-endophyte symbiosis.</title>
        <authorList>
            <consortium name="DOE Joint Genome Institute"/>
            <person name="Ke Y.-H."/>
            <person name="Bonito G."/>
            <person name="Liao H.-L."/>
            <person name="Looney B."/>
            <person name="Rojas-Flechas A."/>
            <person name="Nash J."/>
            <person name="Hameed K."/>
            <person name="Schadt C."/>
            <person name="Martin F."/>
            <person name="Crous P.W."/>
            <person name="Miettinen O."/>
            <person name="Magnuson J.K."/>
            <person name="Labbe J."/>
            <person name="Jacobson D."/>
            <person name="Doktycz M.J."/>
            <person name="Veneault-Fourrey C."/>
            <person name="Kuo A."/>
            <person name="Mondo S."/>
            <person name="Calhoun S."/>
            <person name="Riley R."/>
            <person name="Ohm R."/>
            <person name="LaButti K."/>
            <person name="Andreopoulos B."/>
            <person name="Pangilinan J."/>
            <person name="Nolan M."/>
            <person name="Tritt A."/>
            <person name="Clum A."/>
            <person name="Lipzen A."/>
            <person name="Daum C."/>
            <person name="Barry K."/>
            <person name="Grigoriev I.V."/>
            <person name="Vilgalys R."/>
        </authorList>
    </citation>
    <scope>NUCLEOTIDE SEQUENCE</scope>
    <source>
        <strain evidence="2">PMI_201</strain>
    </source>
</reference>
<name>A0AAD4KY39_9EURO</name>
<dbReference type="InterPro" id="IPR023214">
    <property type="entry name" value="HAD_sf"/>
</dbReference>
<dbReference type="PANTHER" id="PTHR43316">
    <property type="entry name" value="HYDROLASE, HALOACID DELAHOGENASE-RELATED"/>
    <property type="match status" value="1"/>
</dbReference>
<keyword evidence="3" id="KW-1185">Reference proteome</keyword>
<comment type="caution">
    <text evidence="2">The sequence shown here is derived from an EMBL/GenBank/DDBJ whole genome shotgun (WGS) entry which is preliminary data.</text>
</comment>
<dbReference type="InterPro" id="IPR036412">
    <property type="entry name" value="HAD-like_sf"/>
</dbReference>